<keyword evidence="4 5" id="KW-0472">Membrane</keyword>
<keyword evidence="2 5" id="KW-0812">Transmembrane</keyword>
<dbReference type="GO" id="GO:0022857">
    <property type="term" value="F:transmembrane transporter activity"/>
    <property type="evidence" value="ECO:0007669"/>
    <property type="project" value="InterPro"/>
</dbReference>
<feature type="transmembrane region" description="Helical" evidence="5">
    <location>
        <begin position="12"/>
        <end position="31"/>
    </location>
</feature>
<dbReference type="SUPFAM" id="SSF103473">
    <property type="entry name" value="MFS general substrate transporter"/>
    <property type="match status" value="1"/>
</dbReference>
<evidence type="ECO:0000256" key="3">
    <source>
        <dbReference type="ARBA" id="ARBA00022989"/>
    </source>
</evidence>
<protein>
    <submittedName>
        <fullName evidence="6">Sialin</fullName>
    </submittedName>
</protein>
<dbReference type="InterPro" id="IPR027378">
    <property type="entry name" value="Nucleotide_channel_N"/>
</dbReference>
<dbReference type="PANTHER" id="PTHR11662:SF79">
    <property type="entry name" value="NA[+]-DEPENDENT INORGANIC PHOSPHATE COTRANSPORTER, ISOFORM A"/>
    <property type="match status" value="1"/>
</dbReference>
<dbReference type="AlphaFoldDB" id="A0A8D8BYK0"/>
<evidence type="ECO:0000313" key="6">
    <source>
        <dbReference type="EMBL" id="CAG6483946.1"/>
    </source>
</evidence>
<reference evidence="6" key="1">
    <citation type="submission" date="2021-05" db="EMBL/GenBank/DDBJ databases">
        <authorList>
            <person name="Alioto T."/>
            <person name="Alioto T."/>
            <person name="Gomez Garrido J."/>
        </authorList>
    </citation>
    <scope>NUCLEOTIDE SEQUENCE</scope>
</reference>
<dbReference type="InterPro" id="IPR011701">
    <property type="entry name" value="MFS"/>
</dbReference>
<keyword evidence="3 5" id="KW-1133">Transmembrane helix</keyword>
<dbReference type="InterPro" id="IPR036259">
    <property type="entry name" value="MFS_trans_sf"/>
</dbReference>
<dbReference type="Pfam" id="PF07690">
    <property type="entry name" value="MFS_1"/>
    <property type="match status" value="1"/>
</dbReference>
<name>A0A8D8BYK0_CULPI</name>
<evidence type="ECO:0000256" key="5">
    <source>
        <dbReference type="SAM" id="Phobius"/>
    </source>
</evidence>
<evidence type="ECO:0000256" key="4">
    <source>
        <dbReference type="ARBA" id="ARBA00023136"/>
    </source>
</evidence>
<sequence>MGKEPKVYARTVLWYLVFVGFAVNYMIRINMNITIVTMVKQAGRKSSAASSEEITNGTSVDRVQRKVYACYVERNGSDFIAEDLAKSSAMTLLQSEPKVQSPEKWLLKLLKLDTKEDGFEWNEYEQGLVLGAFFWLHWVTQIPGGVLARKYGTKMVFGVANAIGCWMCFLMPLASYWDIRILIFLRVVQGVICVGFGELLG</sequence>
<comment type="subcellular location">
    <subcellularLocation>
        <location evidence="1">Membrane</location>
        <topology evidence="1">Multi-pass membrane protein</topology>
    </subcellularLocation>
</comment>
<evidence type="ECO:0000256" key="1">
    <source>
        <dbReference type="ARBA" id="ARBA00004141"/>
    </source>
</evidence>
<dbReference type="EMBL" id="HBUE01098069">
    <property type="protein sequence ID" value="CAG6483946.1"/>
    <property type="molecule type" value="Transcribed_RNA"/>
</dbReference>
<accession>A0A8D8BYK0</accession>
<proteinExistence type="predicted"/>
<dbReference type="GO" id="GO:0006820">
    <property type="term" value="P:monoatomic anion transport"/>
    <property type="evidence" value="ECO:0007669"/>
    <property type="project" value="TreeGrafter"/>
</dbReference>
<dbReference type="Gene3D" id="1.20.120.540">
    <property type="entry name" value="Voltage-gated potassium channels"/>
    <property type="match status" value="1"/>
</dbReference>
<dbReference type="EMBL" id="HBUE01098071">
    <property type="protein sequence ID" value="CAG6483952.1"/>
    <property type="molecule type" value="Transcribed_RNA"/>
</dbReference>
<dbReference type="PANTHER" id="PTHR11662">
    <property type="entry name" value="SOLUTE CARRIER FAMILY 17"/>
    <property type="match status" value="1"/>
</dbReference>
<evidence type="ECO:0000256" key="2">
    <source>
        <dbReference type="ARBA" id="ARBA00022692"/>
    </source>
</evidence>
<organism evidence="6">
    <name type="scientific">Culex pipiens</name>
    <name type="common">House mosquito</name>
    <dbReference type="NCBI Taxonomy" id="7175"/>
    <lineage>
        <taxon>Eukaryota</taxon>
        <taxon>Metazoa</taxon>
        <taxon>Ecdysozoa</taxon>
        <taxon>Arthropoda</taxon>
        <taxon>Hexapoda</taxon>
        <taxon>Insecta</taxon>
        <taxon>Pterygota</taxon>
        <taxon>Neoptera</taxon>
        <taxon>Endopterygota</taxon>
        <taxon>Diptera</taxon>
        <taxon>Nematocera</taxon>
        <taxon>Culicoidea</taxon>
        <taxon>Culicidae</taxon>
        <taxon>Culicinae</taxon>
        <taxon>Culicini</taxon>
        <taxon>Culex</taxon>
        <taxon>Culex</taxon>
    </lineage>
</organism>
<dbReference type="InterPro" id="IPR050382">
    <property type="entry name" value="MFS_Na/Anion_cotransporter"/>
</dbReference>
<feature type="transmembrane region" description="Helical" evidence="5">
    <location>
        <begin position="155"/>
        <end position="175"/>
    </location>
</feature>
<dbReference type="GO" id="GO:0016020">
    <property type="term" value="C:membrane"/>
    <property type="evidence" value="ECO:0007669"/>
    <property type="project" value="UniProtKB-SubCell"/>
</dbReference>